<organism evidence="9 10">
    <name type="scientific">Pantoea ananatis (strain AJ13355)</name>
    <dbReference type="NCBI Taxonomy" id="932677"/>
    <lineage>
        <taxon>Bacteria</taxon>
        <taxon>Pseudomonadati</taxon>
        <taxon>Pseudomonadota</taxon>
        <taxon>Gammaproteobacteria</taxon>
        <taxon>Enterobacterales</taxon>
        <taxon>Erwiniaceae</taxon>
        <taxon>Pantoea</taxon>
    </lineage>
</organism>
<reference evidence="10" key="1">
    <citation type="journal article" date="2012" name="Appl. Microbiol. Biotechnol.">
        <title>The complete genome sequence of Pantoea ananatis AJ13355, an organism with great biotechnological potential.</title>
        <authorList>
            <person name="Hara Y."/>
            <person name="Kadotani N."/>
            <person name="Izui H."/>
            <person name="Katashkina J.I."/>
            <person name="Kuvaeva T.M."/>
            <person name="Andreeva I.G."/>
            <person name="Golubeva L.I."/>
            <person name="Malko D.B."/>
            <person name="Makeev V.J."/>
            <person name="Mashko S.V."/>
            <person name="Kozlov Y.I."/>
        </authorList>
    </citation>
    <scope>NUCLEOTIDE SEQUENCE [LARGE SCALE GENOMIC DNA]</scope>
    <source>
        <strain evidence="10">AJ13355</strain>
    </source>
</reference>
<keyword evidence="5 7" id="KW-1133">Transmembrane helix</keyword>
<dbReference type="OrthoDB" id="9767863at2"/>
<dbReference type="EMBL" id="AP012032">
    <property type="protein sequence ID" value="BAK11648.1"/>
    <property type="molecule type" value="Genomic_DNA"/>
</dbReference>
<evidence type="ECO:0000259" key="8">
    <source>
        <dbReference type="Pfam" id="PF01757"/>
    </source>
</evidence>
<dbReference type="RefSeq" id="WP_014593922.1">
    <property type="nucleotide sequence ID" value="NC_017531.2"/>
</dbReference>
<evidence type="ECO:0000256" key="5">
    <source>
        <dbReference type="ARBA" id="ARBA00022989"/>
    </source>
</evidence>
<evidence type="ECO:0000256" key="1">
    <source>
        <dbReference type="ARBA" id="ARBA00004651"/>
    </source>
</evidence>
<keyword evidence="4 7" id="KW-0812">Transmembrane</keyword>
<evidence type="ECO:0000256" key="6">
    <source>
        <dbReference type="ARBA" id="ARBA00023136"/>
    </source>
</evidence>
<evidence type="ECO:0000256" key="3">
    <source>
        <dbReference type="ARBA" id="ARBA00022475"/>
    </source>
</evidence>
<feature type="transmembrane region" description="Helical" evidence="7">
    <location>
        <begin position="135"/>
        <end position="158"/>
    </location>
</feature>
<feature type="transmembrane region" description="Helical" evidence="7">
    <location>
        <begin position="221"/>
        <end position="237"/>
    </location>
</feature>
<gene>
    <name evidence="9" type="primary">ycfT</name>
    <name evidence="9" type="ordered locus">PAJ_1568</name>
</gene>
<name>A0A0H3KX44_PANAA</name>
<feature type="transmembrane region" description="Helical" evidence="7">
    <location>
        <begin position="193"/>
        <end position="214"/>
    </location>
</feature>
<dbReference type="PANTHER" id="PTHR40074">
    <property type="entry name" value="O-ACETYLTRANSFERASE WECH"/>
    <property type="match status" value="1"/>
</dbReference>
<feature type="transmembrane region" description="Helical" evidence="7">
    <location>
        <begin position="243"/>
        <end position="260"/>
    </location>
</feature>
<dbReference type="Proteomes" id="UP000006690">
    <property type="component" value="Chromosome"/>
</dbReference>
<feature type="domain" description="Acyltransferase 3" evidence="8">
    <location>
        <begin position="9"/>
        <end position="328"/>
    </location>
</feature>
<evidence type="ECO:0000256" key="4">
    <source>
        <dbReference type="ARBA" id="ARBA00022692"/>
    </source>
</evidence>
<dbReference type="eggNOG" id="COG4763">
    <property type="taxonomic scope" value="Bacteria"/>
</dbReference>
<sequence>MTKSEKKDIAWINTLKGICILLVVLYHTVLPGFESQVKDLAAGEWVAEMWVQFNTLLSPLRMPAFFFVSGLLARNAIIDRPWKRIATSRMTNLFYLYLLWGAIQWGAITGISTEITGQRISQNINAAYAGTFSEFLTLTFLAMSTSWYLYALGIYFLLAKLFQRYNLPLLLMAAVLNYLAVEKIIPYWGPQSLAQYFVFFMLGTFWCSQILRLSEWRRQNGLPWLLLLLLAGLPALFDFDRSLFLSVLAILISVAACRGLNQVSSMAWLNWIGRHTLPVYVLHRIFIEYFGMTAILFAQRHQLFALAWFSWLWACLYPLVIVALCSLASVAVWSLTNHGVGRALFRFPTLIKRPVYPAA</sequence>
<feature type="transmembrane region" description="Helical" evidence="7">
    <location>
        <begin position="165"/>
        <end position="181"/>
    </location>
</feature>
<feature type="transmembrane region" description="Helical" evidence="7">
    <location>
        <begin position="9"/>
        <end position="29"/>
    </location>
</feature>
<dbReference type="GO" id="GO:0016413">
    <property type="term" value="F:O-acetyltransferase activity"/>
    <property type="evidence" value="ECO:0007669"/>
    <property type="project" value="TreeGrafter"/>
</dbReference>
<dbReference type="HOGENOM" id="CLU_023915_5_0_6"/>
<proteinExistence type="inferred from homology"/>
<dbReference type="PATRIC" id="fig|932677.3.peg.1826"/>
<accession>A0A0H3KX44</accession>
<evidence type="ECO:0000313" key="9">
    <source>
        <dbReference type="EMBL" id="BAK11648.1"/>
    </source>
</evidence>
<dbReference type="GO" id="GO:0009246">
    <property type="term" value="P:enterobacterial common antigen biosynthetic process"/>
    <property type="evidence" value="ECO:0007669"/>
    <property type="project" value="TreeGrafter"/>
</dbReference>
<dbReference type="Pfam" id="PF01757">
    <property type="entry name" value="Acyl_transf_3"/>
    <property type="match status" value="1"/>
</dbReference>
<feature type="transmembrane region" description="Helical" evidence="7">
    <location>
        <begin position="49"/>
        <end position="73"/>
    </location>
</feature>
<comment type="similarity">
    <text evidence="2">Belongs to the acyltransferase 3 family.</text>
</comment>
<dbReference type="GO" id="GO:0005886">
    <property type="term" value="C:plasma membrane"/>
    <property type="evidence" value="ECO:0007669"/>
    <property type="project" value="UniProtKB-SubCell"/>
</dbReference>
<protein>
    <submittedName>
        <fullName evidence="9">Inner membrane protein YcfT</fullName>
    </submittedName>
</protein>
<dbReference type="PANTHER" id="PTHR40074:SF4">
    <property type="entry name" value="INNER MEMBRANE PROTEIN YCFT"/>
    <property type="match status" value="1"/>
</dbReference>
<keyword evidence="3" id="KW-1003">Cell membrane</keyword>
<feature type="transmembrane region" description="Helical" evidence="7">
    <location>
        <begin position="94"/>
        <end position="115"/>
    </location>
</feature>
<evidence type="ECO:0000313" key="10">
    <source>
        <dbReference type="Proteomes" id="UP000006690"/>
    </source>
</evidence>
<keyword evidence="6 7" id="KW-0472">Membrane</keyword>
<dbReference type="AlphaFoldDB" id="A0A0H3KX44"/>
<feature type="transmembrane region" description="Helical" evidence="7">
    <location>
        <begin position="311"/>
        <end position="336"/>
    </location>
</feature>
<feature type="transmembrane region" description="Helical" evidence="7">
    <location>
        <begin position="281"/>
        <end position="299"/>
    </location>
</feature>
<evidence type="ECO:0000256" key="2">
    <source>
        <dbReference type="ARBA" id="ARBA00007400"/>
    </source>
</evidence>
<evidence type="ECO:0000256" key="7">
    <source>
        <dbReference type="SAM" id="Phobius"/>
    </source>
</evidence>
<dbReference type="KEGG" id="paj:PAJ_1568"/>
<dbReference type="InterPro" id="IPR002656">
    <property type="entry name" value="Acyl_transf_3_dom"/>
</dbReference>
<comment type="subcellular location">
    <subcellularLocation>
        <location evidence="1">Cell membrane</location>
        <topology evidence="1">Multi-pass membrane protein</topology>
    </subcellularLocation>
</comment>